<name>A0A6G9YTT7_9NOCA</name>
<evidence type="ECO:0000313" key="3">
    <source>
        <dbReference type="Proteomes" id="UP000503540"/>
    </source>
</evidence>
<dbReference type="Proteomes" id="UP000503540">
    <property type="component" value="Chromosome"/>
</dbReference>
<organism evidence="2 3">
    <name type="scientific">Nocardia arthritidis</name>
    <dbReference type="NCBI Taxonomy" id="228602"/>
    <lineage>
        <taxon>Bacteria</taxon>
        <taxon>Bacillati</taxon>
        <taxon>Actinomycetota</taxon>
        <taxon>Actinomycetes</taxon>
        <taxon>Mycobacteriales</taxon>
        <taxon>Nocardiaceae</taxon>
        <taxon>Nocardia</taxon>
    </lineage>
</organism>
<proteinExistence type="predicted"/>
<reference evidence="2 3" key="1">
    <citation type="journal article" date="2019" name="ACS Chem. Biol.">
        <title>Identification and Mobilization of a Cryptic Antibiotic Biosynthesis Gene Locus from a Human-Pathogenic Nocardia Isolate.</title>
        <authorList>
            <person name="Herisse M."/>
            <person name="Ishida K."/>
            <person name="Porter J.L."/>
            <person name="Howden B."/>
            <person name="Hertweck C."/>
            <person name="Stinear T.P."/>
            <person name="Pidot S.J."/>
        </authorList>
    </citation>
    <scope>NUCLEOTIDE SEQUENCE [LARGE SCALE GENOMIC DNA]</scope>
    <source>
        <strain evidence="2 3">AUSMDU00012717</strain>
    </source>
</reference>
<dbReference type="KEGG" id="nah:F5544_44125"/>
<keyword evidence="3" id="KW-1185">Reference proteome</keyword>
<evidence type="ECO:0000256" key="1">
    <source>
        <dbReference type="SAM" id="MobiDB-lite"/>
    </source>
</evidence>
<gene>
    <name evidence="2" type="ORF">F5544_44125</name>
</gene>
<feature type="region of interest" description="Disordered" evidence="1">
    <location>
        <begin position="1"/>
        <end position="51"/>
    </location>
</feature>
<evidence type="ECO:0000313" key="2">
    <source>
        <dbReference type="EMBL" id="QIS16628.1"/>
    </source>
</evidence>
<accession>A0A6G9YTT7</accession>
<dbReference type="AlphaFoldDB" id="A0A6G9YTT7"/>
<feature type="compositionally biased region" description="Basic and acidic residues" evidence="1">
    <location>
        <begin position="35"/>
        <end position="44"/>
    </location>
</feature>
<dbReference type="RefSeq" id="WP_167478675.1">
    <property type="nucleotide sequence ID" value="NZ_CP046172.1"/>
</dbReference>
<protein>
    <submittedName>
        <fullName evidence="2">Uncharacterized protein</fullName>
    </submittedName>
</protein>
<dbReference type="EMBL" id="CP046172">
    <property type="protein sequence ID" value="QIS16628.1"/>
    <property type="molecule type" value="Genomic_DNA"/>
</dbReference>
<sequence>MGATAATARTPALNVMPRPAPATNAMSPSAATAKYDARGPRTHAEAASPPR</sequence>